<dbReference type="EMBL" id="CP049742">
    <property type="protein sequence ID" value="QPC45671.1"/>
    <property type="molecule type" value="Genomic_DNA"/>
</dbReference>
<dbReference type="Proteomes" id="UP000593626">
    <property type="component" value="Chromosome"/>
</dbReference>
<evidence type="ECO:0000313" key="4">
    <source>
        <dbReference type="Proteomes" id="UP000593626"/>
    </source>
</evidence>
<organism evidence="3 4">
    <name type="scientific">Mangrovibacillus cuniculi</name>
    <dbReference type="NCBI Taxonomy" id="2593652"/>
    <lineage>
        <taxon>Bacteria</taxon>
        <taxon>Bacillati</taxon>
        <taxon>Bacillota</taxon>
        <taxon>Bacilli</taxon>
        <taxon>Bacillales</taxon>
        <taxon>Bacillaceae</taxon>
        <taxon>Mangrovibacillus</taxon>
    </lineage>
</organism>
<dbReference type="GO" id="GO:0009055">
    <property type="term" value="F:electron transfer activity"/>
    <property type="evidence" value="ECO:0007669"/>
    <property type="project" value="TreeGrafter"/>
</dbReference>
<evidence type="ECO:0000256" key="1">
    <source>
        <dbReference type="ARBA" id="ARBA00023002"/>
    </source>
</evidence>
<dbReference type="GO" id="GO:0003955">
    <property type="term" value="F:NAD(P)H dehydrogenase (quinone) activity"/>
    <property type="evidence" value="ECO:0007669"/>
    <property type="project" value="TreeGrafter"/>
</dbReference>
<dbReference type="Pfam" id="PF02525">
    <property type="entry name" value="Flavodoxin_2"/>
    <property type="match status" value="1"/>
</dbReference>
<dbReference type="RefSeq" id="WP_239673185.1">
    <property type="nucleotide sequence ID" value="NZ_CP049742.1"/>
</dbReference>
<gene>
    <name evidence="3" type="ORF">G8O30_01135</name>
</gene>
<dbReference type="PANTHER" id="PTHR47307:SF1">
    <property type="entry name" value="GLUTATHIONE-REGULATED POTASSIUM-EFFLUX SYSTEM ANCILLARY PROTEIN KEFG"/>
    <property type="match status" value="1"/>
</dbReference>
<sequence>MKILVIVAHPSINESIVNKHLATRWSQEENVTVHYLYTEYPDRKIDVQREQELLLAHDRILFQFPLYWYSSPSLLKEWQDVVLEYGWAYGTQGTKLHGKEFGLIISTGGPETAYQAGGFNHYSISELTKPFQATANLTGMRFLPTYAIQGVRTLSPEDLSIEAERMIKHF</sequence>
<reference evidence="3 4" key="1">
    <citation type="submission" date="2019-07" db="EMBL/GenBank/DDBJ databases">
        <title>Genome sequence of 2 isolates from Red Sea Mangroves.</title>
        <authorList>
            <person name="Sefrji F."/>
            <person name="Michoud G."/>
            <person name="Merlino G."/>
            <person name="Daffonchio D."/>
        </authorList>
    </citation>
    <scope>NUCLEOTIDE SEQUENCE [LARGE SCALE GENOMIC DNA]</scope>
    <source>
        <strain evidence="3 4">R1DC41</strain>
    </source>
</reference>
<dbReference type="SUPFAM" id="SSF52218">
    <property type="entry name" value="Flavoproteins"/>
    <property type="match status" value="1"/>
</dbReference>
<accession>A0A7S8C9B9</accession>
<dbReference type="InterPro" id="IPR003680">
    <property type="entry name" value="Flavodoxin_fold"/>
</dbReference>
<dbReference type="Gene3D" id="3.40.50.360">
    <property type="match status" value="1"/>
</dbReference>
<feature type="domain" description="Flavodoxin-like fold" evidence="2">
    <location>
        <begin position="1"/>
        <end position="165"/>
    </location>
</feature>
<evidence type="ECO:0000259" key="2">
    <source>
        <dbReference type="Pfam" id="PF02525"/>
    </source>
</evidence>
<evidence type="ECO:0000313" key="3">
    <source>
        <dbReference type="EMBL" id="QPC45671.1"/>
    </source>
</evidence>
<keyword evidence="4" id="KW-1185">Reference proteome</keyword>
<keyword evidence="1" id="KW-0560">Oxidoreductase</keyword>
<protein>
    <submittedName>
        <fullName evidence="3">General stress protein</fullName>
    </submittedName>
</protein>
<dbReference type="AlphaFoldDB" id="A0A7S8C9B9"/>
<name>A0A7S8C9B9_9BACI</name>
<proteinExistence type="predicted"/>
<dbReference type="GO" id="GO:0010181">
    <property type="term" value="F:FMN binding"/>
    <property type="evidence" value="ECO:0007669"/>
    <property type="project" value="TreeGrafter"/>
</dbReference>
<dbReference type="PANTHER" id="PTHR47307">
    <property type="entry name" value="GLUTATHIONE-REGULATED POTASSIUM-EFFLUX SYSTEM ANCILLARY PROTEIN KEFG"/>
    <property type="match status" value="1"/>
</dbReference>
<dbReference type="InterPro" id="IPR029039">
    <property type="entry name" value="Flavoprotein-like_sf"/>
</dbReference>
<dbReference type="InterPro" id="IPR046980">
    <property type="entry name" value="KefG/KefF"/>
</dbReference>
<dbReference type="KEGG" id="mcui:G8O30_01135"/>